<dbReference type="InterPro" id="IPR013325">
    <property type="entry name" value="RNA_pol_sigma_r2"/>
</dbReference>
<dbReference type="GO" id="GO:0003677">
    <property type="term" value="F:DNA binding"/>
    <property type="evidence" value="ECO:0007669"/>
    <property type="project" value="InterPro"/>
</dbReference>
<dbReference type="GO" id="GO:0016987">
    <property type="term" value="F:sigma factor activity"/>
    <property type="evidence" value="ECO:0007669"/>
    <property type="project" value="UniProtKB-KW"/>
</dbReference>
<evidence type="ECO:0000256" key="1">
    <source>
        <dbReference type="ARBA" id="ARBA00010641"/>
    </source>
</evidence>
<gene>
    <name evidence="7" type="ORF">F7R26_009840</name>
</gene>
<dbReference type="SUPFAM" id="SSF88946">
    <property type="entry name" value="Sigma2 domain of RNA polymerase sigma factors"/>
    <property type="match status" value="1"/>
</dbReference>
<dbReference type="Gene3D" id="1.10.1740.10">
    <property type="match status" value="1"/>
</dbReference>
<dbReference type="InterPro" id="IPR013324">
    <property type="entry name" value="RNA_pol_sigma_r3/r4-like"/>
</dbReference>
<dbReference type="Pfam" id="PF04542">
    <property type="entry name" value="Sigma70_r2"/>
    <property type="match status" value="1"/>
</dbReference>
<feature type="domain" description="RNA polymerase sigma-70 region 2" evidence="5">
    <location>
        <begin position="18"/>
        <end position="78"/>
    </location>
</feature>
<dbReference type="PANTHER" id="PTHR43133:SF63">
    <property type="entry name" value="RNA POLYMERASE SIGMA FACTOR FECI-RELATED"/>
    <property type="match status" value="1"/>
</dbReference>
<dbReference type="SUPFAM" id="SSF88659">
    <property type="entry name" value="Sigma3 and sigma4 domains of RNA polymerase sigma factors"/>
    <property type="match status" value="1"/>
</dbReference>
<evidence type="ECO:0000256" key="4">
    <source>
        <dbReference type="ARBA" id="ARBA00023163"/>
    </source>
</evidence>
<evidence type="ECO:0000313" key="7">
    <source>
        <dbReference type="EMBL" id="QOT78275.1"/>
    </source>
</evidence>
<dbReference type="InterPro" id="IPR036388">
    <property type="entry name" value="WH-like_DNA-bd_sf"/>
</dbReference>
<dbReference type="GO" id="GO:0006352">
    <property type="term" value="P:DNA-templated transcription initiation"/>
    <property type="evidence" value="ECO:0007669"/>
    <property type="project" value="InterPro"/>
</dbReference>
<evidence type="ECO:0000313" key="8">
    <source>
        <dbReference type="Proteomes" id="UP000397656"/>
    </source>
</evidence>
<dbReference type="Gene3D" id="1.10.10.10">
    <property type="entry name" value="Winged helix-like DNA-binding domain superfamily/Winged helix DNA-binding domain"/>
    <property type="match status" value="1"/>
</dbReference>
<dbReference type="RefSeq" id="WP_150983406.1">
    <property type="nucleotide sequence ID" value="NZ_CP062803.1"/>
</dbReference>
<keyword evidence="3" id="KW-0731">Sigma factor</keyword>
<reference evidence="7 8" key="1">
    <citation type="submission" date="2020-10" db="EMBL/GenBank/DDBJ databases">
        <title>Complete genome sequence of Cupriavidus basilensis CCUG 49340T.</title>
        <authorList>
            <person name="Salva-Serra F."/>
            <person name="Donoso R.A."/>
            <person name="Cho K.H."/>
            <person name="Yoo J.A."/>
            <person name="Lee K."/>
            <person name="Yoon S.-H."/>
            <person name="Perez-Pantoja D."/>
            <person name="Moore E.R.B."/>
        </authorList>
    </citation>
    <scope>NUCLEOTIDE SEQUENCE [LARGE SCALE GENOMIC DNA]</scope>
    <source>
        <strain evidence="8">CCUG 49340</strain>
    </source>
</reference>
<dbReference type="PANTHER" id="PTHR43133">
    <property type="entry name" value="RNA POLYMERASE ECF-TYPE SIGMA FACTO"/>
    <property type="match status" value="1"/>
</dbReference>
<dbReference type="GeneID" id="98401203"/>
<dbReference type="InterPro" id="IPR013249">
    <property type="entry name" value="RNA_pol_sigma70_r4_t2"/>
</dbReference>
<dbReference type="InterPro" id="IPR007627">
    <property type="entry name" value="RNA_pol_sigma70_r2"/>
</dbReference>
<organism evidence="7 8">
    <name type="scientific">Cupriavidus basilensis</name>
    <dbReference type="NCBI Taxonomy" id="68895"/>
    <lineage>
        <taxon>Bacteria</taxon>
        <taxon>Pseudomonadati</taxon>
        <taxon>Pseudomonadota</taxon>
        <taxon>Betaproteobacteria</taxon>
        <taxon>Burkholderiales</taxon>
        <taxon>Burkholderiaceae</taxon>
        <taxon>Cupriavidus</taxon>
    </lineage>
</organism>
<name>A0A643G4A3_9BURK</name>
<protein>
    <submittedName>
        <fullName evidence="7">RNA polymerase sigma factor</fullName>
    </submittedName>
</protein>
<dbReference type="InterPro" id="IPR039425">
    <property type="entry name" value="RNA_pol_sigma-70-like"/>
</dbReference>
<proteinExistence type="inferred from homology"/>
<dbReference type="EMBL" id="CP062803">
    <property type="protein sequence ID" value="QOT78275.1"/>
    <property type="molecule type" value="Genomic_DNA"/>
</dbReference>
<evidence type="ECO:0000256" key="2">
    <source>
        <dbReference type="ARBA" id="ARBA00023015"/>
    </source>
</evidence>
<evidence type="ECO:0000256" key="3">
    <source>
        <dbReference type="ARBA" id="ARBA00023082"/>
    </source>
</evidence>
<dbReference type="NCBIfam" id="TIGR02937">
    <property type="entry name" value="sigma70-ECF"/>
    <property type="match status" value="1"/>
</dbReference>
<dbReference type="Proteomes" id="UP000397656">
    <property type="component" value="Chromosome 1"/>
</dbReference>
<dbReference type="InterPro" id="IPR014284">
    <property type="entry name" value="RNA_pol_sigma-70_dom"/>
</dbReference>
<accession>A0A643G4A3</accession>
<keyword evidence="2" id="KW-0805">Transcription regulation</keyword>
<evidence type="ECO:0000259" key="5">
    <source>
        <dbReference type="Pfam" id="PF04542"/>
    </source>
</evidence>
<keyword evidence="4" id="KW-0804">Transcription</keyword>
<dbReference type="Pfam" id="PF08281">
    <property type="entry name" value="Sigma70_r4_2"/>
    <property type="match status" value="1"/>
</dbReference>
<evidence type="ECO:0000259" key="6">
    <source>
        <dbReference type="Pfam" id="PF08281"/>
    </source>
</evidence>
<dbReference type="AlphaFoldDB" id="A0A643G4A3"/>
<sequence>MSDDVQPALLDHLANRYAKLKRSLVRVLGSDDLAGDALHDTYLRLQRQENRGPILSPSAYLLRMAVNIAVDIQRRQSRNLSTDDVDALMALSDPAPGPAQVVEDRAELEALSRIMARLPERRRQILLLVRWEGLPQKEVAERLGVSIRTVENELKRAHDFCAQMSSRQK</sequence>
<dbReference type="CDD" id="cd06171">
    <property type="entry name" value="Sigma70_r4"/>
    <property type="match status" value="1"/>
</dbReference>
<comment type="similarity">
    <text evidence="1">Belongs to the sigma-70 factor family. ECF subfamily.</text>
</comment>
<feature type="domain" description="RNA polymerase sigma factor 70 region 4 type 2" evidence="6">
    <location>
        <begin position="109"/>
        <end position="157"/>
    </location>
</feature>